<proteinExistence type="predicted"/>
<dbReference type="AlphaFoldDB" id="W2QRI7"/>
<dbReference type="RefSeq" id="XP_008899880.1">
    <property type="nucleotide sequence ID" value="XM_008901632.1"/>
</dbReference>
<feature type="domain" description="ZSWIM1/3 RNaseH-like" evidence="2">
    <location>
        <begin position="259"/>
        <end position="381"/>
    </location>
</feature>
<dbReference type="InterPro" id="IPR048324">
    <property type="entry name" value="ZSWIM1-3_RNaseH-like"/>
</dbReference>
<feature type="compositionally biased region" description="Basic residues" evidence="1">
    <location>
        <begin position="52"/>
        <end position="66"/>
    </location>
</feature>
<evidence type="ECO:0000313" key="3">
    <source>
        <dbReference type="EMBL" id="ETN14860.1"/>
    </source>
</evidence>
<dbReference type="InterPro" id="IPR052579">
    <property type="entry name" value="Zinc_finger_SWIM"/>
</dbReference>
<protein>
    <recommendedName>
        <fullName evidence="2">ZSWIM1/3 RNaseH-like domain-containing protein</fullName>
    </recommendedName>
</protein>
<dbReference type="GeneID" id="20190624"/>
<organism evidence="3 4">
    <name type="scientific">Phytophthora nicotianae (strain INRA-310)</name>
    <name type="common">Phytophthora parasitica</name>
    <dbReference type="NCBI Taxonomy" id="761204"/>
    <lineage>
        <taxon>Eukaryota</taxon>
        <taxon>Sar</taxon>
        <taxon>Stramenopiles</taxon>
        <taxon>Oomycota</taxon>
        <taxon>Peronosporomycetes</taxon>
        <taxon>Peronosporales</taxon>
        <taxon>Peronosporaceae</taxon>
        <taxon>Phytophthora</taxon>
    </lineage>
</organism>
<feature type="compositionally biased region" description="Basic and acidic residues" evidence="1">
    <location>
        <begin position="785"/>
        <end position="800"/>
    </location>
</feature>
<feature type="compositionally biased region" description="Basic and acidic residues" evidence="1">
    <location>
        <begin position="36"/>
        <end position="51"/>
    </location>
</feature>
<evidence type="ECO:0000313" key="4">
    <source>
        <dbReference type="Proteomes" id="UP000018817"/>
    </source>
</evidence>
<feature type="compositionally biased region" description="Low complexity" evidence="1">
    <location>
        <begin position="67"/>
        <end position="83"/>
    </location>
</feature>
<dbReference type="PANTHER" id="PTHR31569:SF4">
    <property type="entry name" value="SWIM-TYPE DOMAIN-CONTAINING PROTEIN"/>
    <property type="match status" value="1"/>
</dbReference>
<accession>W2QRI7</accession>
<dbReference type="Proteomes" id="UP000018817">
    <property type="component" value="Unassembled WGS sequence"/>
</dbReference>
<dbReference type="EMBL" id="KI669571">
    <property type="protein sequence ID" value="ETN14860.1"/>
    <property type="molecule type" value="Genomic_DNA"/>
</dbReference>
<feature type="region of interest" description="Disordered" evidence="1">
    <location>
        <begin position="780"/>
        <end position="800"/>
    </location>
</feature>
<name>W2QRI7_PHYN3</name>
<reference evidence="3 4" key="2">
    <citation type="submission" date="2013-11" db="EMBL/GenBank/DDBJ databases">
        <title>The Genome Sequence of Phytophthora parasitica INRA-310.</title>
        <authorList>
            <consortium name="The Broad Institute Genomics Platform"/>
            <person name="Russ C."/>
            <person name="Tyler B."/>
            <person name="Panabieres F."/>
            <person name="Shan W."/>
            <person name="Tripathy S."/>
            <person name="Grunwald N."/>
            <person name="Machado M."/>
            <person name="Johnson C.S."/>
            <person name="Arredondo F."/>
            <person name="Hong C."/>
            <person name="Coffey M."/>
            <person name="Young S.K."/>
            <person name="Zeng Q."/>
            <person name="Gargeya S."/>
            <person name="Fitzgerald M."/>
            <person name="Abouelleil A."/>
            <person name="Alvarado L."/>
            <person name="Chapman S.B."/>
            <person name="Gainer-Dewar J."/>
            <person name="Goldberg J."/>
            <person name="Griggs A."/>
            <person name="Gujja S."/>
            <person name="Hansen M."/>
            <person name="Howarth C."/>
            <person name="Imamovic A."/>
            <person name="Ireland A."/>
            <person name="Larimer J."/>
            <person name="McCowan C."/>
            <person name="Murphy C."/>
            <person name="Pearson M."/>
            <person name="Poon T.W."/>
            <person name="Priest M."/>
            <person name="Roberts A."/>
            <person name="Saif S."/>
            <person name="Shea T."/>
            <person name="Sykes S."/>
            <person name="Wortman J."/>
            <person name="Nusbaum C."/>
            <person name="Birren B."/>
        </authorList>
    </citation>
    <scope>NUCLEOTIDE SEQUENCE [LARGE SCALE GENOMIC DNA]</scope>
    <source>
        <strain evidence="3 4">INRA-310</strain>
    </source>
</reference>
<dbReference type="PANTHER" id="PTHR31569">
    <property type="entry name" value="SWIM-TYPE DOMAIN-CONTAINING PROTEIN"/>
    <property type="match status" value="1"/>
</dbReference>
<feature type="compositionally biased region" description="Basic and acidic residues" evidence="1">
    <location>
        <begin position="84"/>
        <end position="100"/>
    </location>
</feature>
<dbReference type="Pfam" id="PF21056">
    <property type="entry name" value="ZSWIM1-3_RNaseH-like"/>
    <property type="match status" value="1"/>
</dbReference>
<dbReference type="OrthoDB" id="126139at2759"/>
<feature type="compositionally biased region" description="Basic residues" evidence="1">
    <location>
        <begin position="25"/>
        <end position="35"/>
    </location>
</feature>
<gene>
    <name evidence="3" type="ORF">PPTG_22025</name>
</gene>
<dbReference type="STRING" id="761204.W2QRI7"/>
<evidence type="ECO:0000259" key="2">
    <source>
        <dbReference type="Pfam" id="PF21056"/>
    </source>
</evidence>
<reference evidence="4" key="1">
    <citation type="submission" date="2011-12" db="EMBL/GenBank/DDBJ databases">
        <authorList>
            <consortium name="The Broad Institute Genome Sequencing Platform"/>
            <person name="Russ C."/>
            <person name="Tyler B."/>
            <person name="Panabieres F."/>
            <person name="Shan W."/>
            <person name="Tripathy S."/>
            <person name="Grunwald N."/>
            <person name="Machado M."/>
            <person name="Young S.K."/>
            <person name="Zeng Q."/>
            <person name="Gargeya S."/>
            <person name="Fitzgerald M."/>
            <person name="Haas B."/>
            <person name="Abouelleil A."/>
            <person name="Alvarado L."/>
            <person name="Arachchi H.M."/>
            <person name="Berlin A."/>
            <person name="Chapman S.B."/>
            <person name="Gearin G."/>
            <person name="Goldberg J."/>
            <person name="Griggs A."/>
            <person name="Gujja S."/>
            <person name="Hansen M."/>
            <person name="Heiman D."/>
            <person name="Howarth C."/>
            <person name="Larimer J."/>
            <person name="Lui A."/>
            <person name="MacDonald P.J.P."/>
            <person name="McCowen C."/>
            <person name="Montmayeur A."/>
            <person name="Murphy C."/>
            <person name="Neiman D."/>
            <person name="Pearson M."/>
            <person name="Priest M."/>
            <person name="Roberts A."/>
            <person name="Saif S."/>
            <person name="Shea T."/>
            <person name="Sisk P."/>
            <person name="Stolte C."/>
            <person name="Sykes S."/>
            <person name="Wortman J."/>
            <person name="Nusbaum C."/>
            <person name="Birren B."/>
        </authorList>
    </citation>
    <scope>NUCLEOTIDE SEQUENCE [LARGE SCALE GENOMIC DNA]</scope>
    <source>
        <strain evidence="4">INRA-310</strain>
    </source>
</reference>
<sequence length="800" mass="92045">MDFRDNPSSGGSLSSVDSDVIDFRTRRKHRQSPSKHPRDTGKAKRSAETAKKKTQRKYRKKRRRQRSVSSSSSAESTRSSAESNRSEEDGRTRTRPRETEESGDESAGSDVINARDVHVTVSALDFHVFESCKALESYLKAYTSRTFQINACVRQTTSTTWEVYGTKQIAEHNHDVGPDVYQTYHEARQVSDEDVLSTVRVLHRCGANRKRILEYIMENSTVEPTMKDEHNFVQRLKKESYNYPTMEKRIEHILSDFSDVKENLSRLDTNDEAVAECISIQTRHMRSMFANFPEVLMIDATHGTNVSHYKLFSFMSHDALGKGQHVQHCLFENERKETLRVACQQFKEGCATHDDIAVIIIDKDFTEIGALEEEFPHARILLCHFHVVKYLQEKVKYNMDAWTKSEMKRLIRLLSDVKRQLWFDYFDANWTSCKEMWTAFSRGNAPHLGNRTNNRLESGWGKLRTLVDRSTILDDCVVSILFWQTVKERKWSNKMNRVDVSVNAGLNEDLNGMSLLVSCHALEYVSQQCEFAVRPDTKYHCYPVGPYVMMQYVSGDSADVPDKYMVNVGNWSYSCMFYVTRLLACRHMIYYRKQEGCVQLLVESMVHHRWLVKSYRLLQKSLRGVDDVENQFETRVMKERRPGIPKSENDKFRELFTLDKSIAEVGCEWNISEHDALTSALLKFLTVVKSGTCPVVEQARGSLSSEASCRAVGTSELENDTESCQREKRIANNTETGHESRTGETVDLTQTVDSELSPQGRAVKALVNDMDSGCLDLTEEDFENREDKPEQMFKSNCDRV</sequence>
<evidence type="ECO:0000256" key="1">
    <source>
        <dbReference type="SAM" id="MobiDB-lite"/>
    </source>
</evidence>
<dbReference type="VEuPathDB" id="FungiDB:PPTG_22025"/>
<feature type="region of interest" description="Disordered" evidence="1">
    <location>
        <begin position="1"/>
        <end position="111"/>
    </location>
</feature>
<feature type="compositionally biased region" description="Low complexity" evidence="1">
    <location>
        <begin position="8"/>
        <end position="18"/>
    </location>
</feature>